<dbReference type="Pfam" id="PF01844">
    <property type="entry name" value="HNH"/>
    <property type="match status" value="1"/>
</dbReference>
<dbReference type="InterPro" id="IPR003615">
    <property type="entry name" value="HNH_nuc"/>
</dbReference>
<dbReference type="Gene3D" id="1.10.30.50">
    <property type="match status" value="1"/>
</dbReference>
<organism evidence="3 4">
    <name type="scientific">Microbacterium terricola</name>
    <dbReference type="NCBI Taxonomy" id="344163"/>
    <lineage>
        <taxon>Bacteria</taxon>
        <taxon>Bacillati</taxon>
        <taxon>Actinomycetota</taxon>
        <taxon>Actinomycetes</taxon>
        <taxon>Micrococcales</taxon>
        <taxon>Microbacteriaceae</taxon>
        <taxon>Microbacterium</taxon>
    </lineage>
</organism>
<dbReference type="Pfam" id="PF02720">
    <property type="entry name" value="DUF222"/>
    <property type="match status" value="1"/>
</dbReference>
<feature type="domain" description="HNH nuclease" evidence="2">
    <location>
        <begin position="349"/>
        <end position="399"/>
    </location>
</feature>
<reference evidence="3 4" key="1">
    <citation type="submission" date="2022-12" db="EMBL/GenBank/DDBJ databases">
        <title>Microbacterium terricola strain KV-448 chromosome, complete genome.</title>
        <authorList>
            <person name="Oshima T."/>
            <person name="Moriya T."/>
            <person name="Bessho Y."/>
        </authorList>
    </citation>
    <scope>NUCLEOTIDE SEQUENCE [LARGE SCALE GENOMIC DNA]</scope>
    <source>
        <strain evidence="3 4">KV-448</strain>
    </source>
</reference>
<dbReference type="CDD" id="cd00085">
    <property type="entry name" value="HNHc"/>
    <property type="match status" value="1"/>
</dbReference>
<evidence type="ECO:0000259" key="2">
    <source>
        <dbReference type="SMART" id="SM00507"/>
    </source>
</evidence>
<gene>
    <name evidence="3" type="ORF">Microterr_04260</name>
</gene>
<comment type="similarity">
    <text evidence="1">Belongs to the Rv1128c/1148c/1588c/1702c/1945/3466 family.</text>
</comment>
<name>A0ABM8DW92_9MICO</name>
<sequence length="445" mass="47397">MTNPLDALGTTVAAAAALWSGEPIEGMAGGRLVALNEELARARRLLDGAHAQVAAEIQRQSRPELGPEGLAKIQGYRNPTALIAATNGTTAGEAARLVQVGEATAPRMLLSGECAPARHPHVAAALEKGEISTPASAAIISMLDKVAIRAGREAIAHAEQTLVAQAPGLTMDQLSKLILRAEAWLDPDGVLPREDELRADRSLRIREDRNGAVILTGTFDPEHAAPIKTAIEAIVTAQLRAAQEQPDDPDAVRRTIPQMQADALALLCSHALDCDHTDLPLGGATVIVRVSLDDLENGTGHATIDGLAAPVTVSTARRMAASGGIIPCVLGSQSEILDWGREKRLFTRAQRLALAERDDGCAMCGAPPGHTRAHHVTWWSRGGGTDLDEGLLVCDPCHHRIHDNGWEIRIAGKGVMATVWFIPPAYVDPDRTPRRGVRRRFDLAV</sequence>
<evidence type="ECO:0000256" key="1">
    <source>
        <dbReference type="ARBA" id="ARBA00023450"/>
    </source>
</evidence>
<evidence type="ECO:0000313" key="3">
    <source>
        <dbReference type="EMBL" id="BDV29766.1"/>
    </source>
</evidence>
<dbReference type="RefSeq" id="WP_263796387.1">
    <property type="nucleotide sequence ID" value="NZ_AP027141.1"/>
</dbReference>
<accession>A0ABM8DW92</accession>
<proteinExistence type="inferred from homology"/>
<dbReference type="EMBL" id="AP027141">
    <property type="protein sequence ID" value="BDV29766.1"/>
    <property type="molecule type" value="Genomic_DNA"/>
</dbReference>
<dbReference type="InterPro" id="IPR003870">
    <property type="entry name" value="DUF222"/>
</dbReference>
<keyword evidence="4" id="KW-1185">Reference proteome</keyword>
<dbReference type="Proteomes" id="UP001317779">
    <property type="component" value="Chromosome"/>
</dbReference>
<evidence type="ECO:0000313" key="4">
    <source>
        <dbReference type="Proteomes" id="UP001317779"/>
    </source>
</evidence>
<dbReference type="InterPro" id="IPR002711">
    <property type="entry name" value="HNH"/>
</dbReference>
<protein>
    <recommendedName>
        <fullName evidence="2">HNH nuclease domain-containing protein</fullName>
    </recommendedName>
</protein>
<dbReference type="SMART" id="SM00507">
    <property type="entry name" value="HNHc"/>
    <property type="match status" value="1"/>
</dbReference>